<organism evidence="2 3">
    <name type="scientific">Camelina sativa</name>
    <name type="common">False flax</name>
    <name type="synonym">Myagrum sativum</name>
    <dbReference type="NCBI Taxonomy" id="90675"/>
    <lineage>
        <taxon>Eukaryota</taxon>
        <taxon>Viridiplantae</taxon>
        <taxon>Streptophyta</taxon>
        <taxon>Embryophyta</taxon>
        <taxon>Tracheophyta</taxon>
        <taxon>Spermatophyta</taxon>
        <taxon>Magnoliopsida</taxon>
        <taxon>eudicotyledons</taxon>
        <taxon>Gunneridae</taxon>
        <taxon>Pentapetalae</taxon>
        <taxon>rosids</taxon>
        <taxon>malvids</taxon>
        <taxon>Brassicales</taxon>
        <taxon>Brassicaceae</taxon>
        <taxon>Camelineae</taxon>
        <taxon>Camelina</taxon>
    </lineage>
</organism>
<dbReference type="Pfam" id="PF03478">
    <property type="entry name" value="Beta-prop_KIB1-4"/>
    <property type="match status" value="1"/>
</dbReference>
<proteinExistence type="predicted"/>
<dbReference type="InterPro" id="IPR051304">
    <property type="entry name" value="SCF_F-box_domain"/>
</dbReference>
<gene>
    <name evidence="3" type="primary">LOC104752119</name>
</gene>
<evidence type="ECO:0000313" key="2">
    <source>
        <dbReference type="Proteomes" id="UP000694864"/>
    </source>
</evidence>
<dbReference type="RefSeq" id="XP_010472490.1">
    <property type="nucleotide sequence ID" value="XM_010474188.1"/>
</dbReference>
<feature type="domain" description="KIB1-4 beta-propeller" evidence="1">
    <location>
        <begin position="60"/>
        <end position="227"/>
    </location>
</feature>
<name>A0ABM0WKR7_CAMSA</name>
<sequence>MLGGLVRDESEEFPSASQFSVKVEIPGSYQSLVSLRDCEILPMWQHQYRMVGWDPKECNTYYRGVACLPLTKEGGGEEFVVLVNYFKVLLVLSITEMRWKRLMNIPDYLCTDLVTFRGRFYAVFFTGKIVSIDPYSLEVKNLMPSPYKTLDYLIPYGDDELFLVEATSLVSKLDEEAGRWVEVTYLGDHVLVIGQLASVSCSVKKLPDGCGVTAKSILFTNRPSNTTETSISLFSPY</sequence>
<evidence type="ECO:0000313" key="3">
    <source>
        <dbReference type="RefSeq" id="XP_010472490.1"/>
    </source>
</evidence>
<evidence type="ECO:0000259" key="1">
    <source>
        <dbReference type="Pfam" id="PF03478"/>
    </source>
</evidence>
<keyword evidence="2" id="KW-1185">Reference proteome</keyword>
<dbReference type="PANTHER" id="PTHR47123:SF24">
    <property type="entry name" value="LOW PROTEIN: F-BOX_KELCH-REPEAT PROTEIN"/>
    <property type="match status" value="1"/>
</dbReference>
<reference evidence="2" key="1">
    <citation type="journal article" date="2014" name="Nat. Commun.">
        <title>The emerging biofuel crop Camelina sativa retains a highly undifferentiated hexaploid genome structure.</title>
        <authorList>
            <person name="Kagale S."/>
            <person name="Koh C."/>
            <person name="Nixon J."/>
            <person name="Bollina V."/>
            <person name="Clarke W.E."/>
            <person name="Tuteja R."/>
            <person name="Spillane C."/>
            <person name="Robinson S.J."/>
            <person name="Links M.G."/>
            <person name="Clarke C."/>
            <person name="Higgins E.E."/>
            <person name="Huebert T."/>
            <person name="Sharpe A.G."/>
            <person name="Parkin I.A."/>
        </authorList>
    </citation>
    <scope>NUCLEOTIDE SEQUENCE [LARGE SCALE GENOMIC DNA]</scope>
    <source>
        <strain evidence="2">cv. DH55</strain>
    </source>
</reference>
<dbReference type="PANTHER" id="PTHR47123">
    <property type="entry name" value="F-BOX PROTEIN SKIP23"/>
    <property type="match status" value="1"/>
</dbReference>
<dbReference type="GeneID" id="104752119"/>
<accession>A0ABM0WKR7</accession>
<dbReference type="InterPro" id="IPR005174">
    <property type="entry name" value="KIB1-4_b-propeller"/>
</dbReference>
<protein>
    <submittedName>
        <fullName evidence="3">F-box/kelch-repeat protein At1g64840-like</fullName>
    </submittedName>
</protein>
<dbReference type="Proteomes" id="UP000694864">
    <property type="component" value="Chromosome 16"/>
</dbReference>
<reference evidence="3" key="2">
    <citation type="submission" date="2025-08" db="UniProtKB">
        <authorList>
            <consortium name="RefSeq"/>
        </authorList>
    </citation>
    <scope>IDENTIFICATION</scope>
    <source>
        <tissue evidence="3">Leaf</tissue>
    </source>
</reference>